<protein>
    <recommendedName>
        <fullName evidence="3">Alanine racemase N-terminal domain-containing protein</fullName>
    </recommendedName>
</protein>
<dbReference type="SUPFAM" id="SSF51419">
    <property type="entry name" value="PLP-binding barrel"/>
    <property type="match status" value="2"/>
</dbReference>
<proteinExistence type="inferred from homology"/>
<dbReference type="InterPro" id="IPR011078">
    <property type="entry name" value="PyrdxlP_homeostasis"/>
</dbReference>
<evidence type="ECO:0000259" key="3">
    <source>
        <dbReference type="Pfam" id="PF01168"/>
    </source>
</evidence>
<dbReference type="GO" id="GO:0030170">
    <property type="term" value="F:pyridoxal phosphate binding"/>
    <property type="evidence" value="ECO:0007669"/>
    <property type="project" value="InterPro"/>
</dbReference>
<dbReference type="PROSITE" id="PS01211">
    <property type="entry name" value="UPF0001"/>
    <property type="match status" value="1"/>
</dbReference>
<accession>A0A835I2C7</accession>
<comment type="similarity">
    <text evidence="2">Belongs to the pyridoxal phosphate-binding protein YggS/PROSC family.</text>
</comment>
<gene>
    <name evidence="4" type="ORF">IFM89_011860</name>
</gene>
<dbReference type="EMBL" id="JADFTS010000004">
    <property type="protein sequence ID" value="KAF9608822.1"/>
    <property type="molecule type" value="Genomic_DNA"/>
</dbReference>
<dbReference type="HAMAP" id="MF_02087">
    <property type="entry name" value="PLP_homeostasis"/>
    <property type="match status" value="1"/>
</dbReference>
<dbReference type="Proteomes" id="UP000631114">
    <property type="component" value="Unassembled WGS sequence"/>
</dbReference>
<keyword evidence="1" id="KW-0663">Pyridoxal phosphate</keyword>
<evidence type="ECO:0000256" key="1">
    <source>
        <dbReference type="ARBA" id="ARBA00022898"/>
    </source>
</evidence>
<reference evidence="4 5" key="1">
    <citation type="submission" date="2020-10" db="EMBL/GenBank/DDBJ databases">
        <title>The Coptis chinensis genome and diversification of protoberbering-type alkaloids.</title>
        <authorList>
            <person name="Wang B."/>
            <person name="Shu S."/>
            <person name="Song C."/>
            <person name="Liu Y."/>
        </authorList>
    </citation>
    <scope>NUCLEOTIDE SEQUENCE [LARGE SCALE GENOMIC DNA]</scope>
    <source>
        <strain evidence="4">HL-2020</strain>
        <tissue evidence="4">Leaf</tissue>
    </source>
</reference>
<dbReference type="PANTHER" id="PTHR10146:SF14">
    <property type="entry name" value="PYRIDOXAL PHOSPHATE HOMEOSTASIS PROTEIN"/>
    <property type="match status" value="1"/>
</dbReference>
<dbReference type="CDD" id="cd06822">
    <property type="entry name" value="PLPDE_III_YBL036c_euk"/>
    <property type="match status" value="1"/>
</dbReference>
<name>A0A835I2C7_9MAGN</name>
<feature type="domain" description="Alanine racemase N-terminal" evidence="3">
    <location>
        <begin position="202"/>
        <end position="318"/>
    </location>
</feature>
<dbReference type="Gene3D" id="3.20.20.10">
    <property type="entry name" value="Alanine racemase"/>
    <property type="match status" value="2"/>
</dbReference>
<dbReference type="PANTHER" id="PTHR10146">
    <property type="entry name" value="PROLINE SYNTHETASE CO-TRANSCRIBED BACTERIAL HOMOLOG PROTEIN"/>
    <property type="match status" value="1"/>
</dbReference>
<dbReference type="Pfam" id="PF01168">
    <property type="entry name" value="Ala_racemase_N"/>
    <property type="match status" value="1"/>
</dbReference>
<evidence type="ECO:0000313" key="4">
    <source>
        <dbReference type="EMBL" id="KAF9608822.1"/>
    </source>
</evidence>
<dbReference type="InterPro" id="IPR001608">
    <property type="entry name" value="Ala_racemase_N"/>
</dbReference>
<dbReference type="AlphaFoldDB" id="A0A835I2C7"/>
<evidence type="ECO:0000256" key="2">
    <source>
        <dbReference type="RuleBase" id="RU004514"/>
    </source>
</evidence>
<dbReference type="InterPro" id="IPR029066">
    <property type="entry name" value="PLP-binding_barrel"/>
</dbReference>
<organism evidence="4 5">
    <name type="scientific">Coptis chinensis</name>
    <dbReference type="NCBI Taxonomy" id="261450"/>
    <lineage>
        <taxon>Eukaryota</taxon>
        <taxon>Viridiplantae</taxon>
        <taxon>Streptophyta</taxon>
        <taxon>Embryophyta</taxon>
        <taxon>Tracheophyta</taxon>
        <taxon>Spermatophyta</taxon>
        <taxon>Magnoliopsida</taxon>
        <taxon>Ranunculales</taxon>
        <taxon>Ranunculaceae</taxon>
        <taxon>Coptidoideae</taxon>
        <taxon>Coptis</taxon>
    </lineage>
</organism>
<feature type="non-terminal residue" evidence="4">
    <location>
        <position position="1"/>
    </location>
</feature>
<sequence length="327" mass="36385">RGTTKNEDKKTYTSKMAAPAMEGAVVTALRTIMYRVQSAAEKSARKSDQVRVVAVSKTKPVSLIRQVYDAGHRCFGENYVQEFIEKAPQLPDDIEWHFIGNLQSNKVKPLLTAVPNLAMVESVDDEKLEVIASRRVPVIVFVRLNLQGISSWTAVRPSGCVEHIPRRPFGLCGKDRKWRNLKSEDKKVQWVILDIANYLDRYIASFGRKPLKVLVQVNTSGEASKSGVEPSSCVELAKHVKMGCPNLEFSGLMTIGMLDYTSTPENFKTLSNCRAEVCKALGMTEEQCELSMGMSGDFEKAIEMGSTNVRIGSTIFGPREYPKKQGN</sequence>
<dbReference type="OrthoDB" id="10264196at2759"/>
<comment type="caution">
    <text evidence="4">The sequence shown here is derived from an EMBL/GenBank/DDBJ whole genome shotgun (WGS) entry which is preliminary data.</text>
</comment>
<keyword evidence="5" id="KW-1185">Reference proteome</keyword>
<evidence type="ECO:0000313" key="5">
    <source>
        <dbReference type="Proteomes" id="UP000631114"/>
    </source>
</evidence>